<dbReference type="EMBL" id="UYRV01028657">
    <property type="protein sequence ID" value="VDK82631.1"/>
    <property type="molecule type" value="Genomic_DNA"/>
</dbReference>
<name>A0A3P6UYG1_CYLGO</name>
<reference evidence="1 2" key="1">
    <citation type="submission" date="2018-11" db="EMBL/GenBank/DDBJ databases">
        <authorList>
            <consortium name="Pathogen Informatics"/>
        </authorList>
    </citation>
    <scope>NUCLEOTIDE SEQUENCE [LARGE SCALE GENOMIC DNA]</scope>
</reference>
<accession>A0A3P6UYG1</accession>
<sequence>MDDTGWVVDEATGIVPHLLPPPLLTDQDLVPLGDEWQNAVPGRDLIKKTDGTFEPFSSPWTTRQIVPPLSINDRNFWAKVLHFTLA</sequence>
<evidence type="ECO:0000313" key="2">
    <source>
        <dbReference type="Proteomes" id="UP000271889"/>
    </source>
</evidence>
<evidence type="ECO:0000313" key="1">
    <source>
        <dbReference type="EMBL" id="VDK82631.1"/>
    </source>
</evidence>
<keyword evidence="2" id="KW-1185">Reference proteome</keyword>
<organism evidence="1 2">
    <name type="scientific">Cylicostephanus goldi</name>
    <name type="common">Nematode worm</name>
    <dbReference type="NCBI Taxonomy" id="71465"/>
    <lineage>
        <taxon>Eukaryota</taxon>
        <taxon>Metazoa</taxon>
        <taxon>Ecdysozoa</taxon>
        <taxon>Nematoda</taxon>
        <taxon>Chromadorea</taxon>
        <taxon>Rhabditida</taxon>
        <taxon>Rhabditina</taxon>
        <taxon>Rhabditomorpha</taxon>
        <taxon>Strongyloidea</taxon>
        <taxon>Strongylidae</taxon>
        <taxon>Cylicostephanus</taxon>
    </lineage>
</organism>
<dbReference type="OrthoDB" id="10265743at2759"/>
<proteinExistence type="predicted"/>
<dbReference type="AlphaFoldDB" id="A0A3P6UYG1"/>
<dbReference type="Proteomes" id="UP000271889">
    <property type="component" value="Unassembled WGS sequence"/>
</dbReference>
<protein>
    <submittedName>
        <fullName evidence="1">Uncharacterized protein</fullName>
    </submittedName>
</protein>
<gene>
    <name evidence="1" type="ORF">CGOC_LOCUS8005</name>
</gene>